<dbReference type="EMBL" id="AYSO01000013">
    <property type="protein sequence ID" value="KIE47923.1"/>
    <property type="molecule type" value="Genomic_DNA"/>
</dbReference>
<dbReference type="AlphaFoldDB" id="A0A0C1U845"/>
<dbReference type="Proteomes" id="UP000031366">
    <property type="component" value="Unassembled WGS sequence"/>
</dbReference>
<evidence type="ECO:0000256" key="3">
    <source>
        <dbReference type="ARBA" id="ARBA00022898"/>
    </source>
</evidence>
<evidence type="ECO:0000313" key="6">
    <source>
        <dbReference type="EMBL" id="KIE47923.1"/>
    </source>
</evidence>
<dbReference type="OrthoDB" id="9801249at2"/>
<evidence type="ECO:0000256" key="4">
    <source>
        <dbReference type="PIRSR" id="PIRSR006278-2"/>
    </source>
</evidence>
<evidence type="ECO:0000256" key="2">
    <source>
        <dbReference type="ARBA" id="ARBA00008639"/>
    </source>
</evidence>
<proteinExistence type="inferred from homology"/>
<dbReference type="SUPFAM" id="SSF53686">
    <property type="entry name" value="Tryptophan synthase beta subunit-like PLP-dependent enzymes"/>
    <property type="match status" value="1"/>
</dbReference>
<gene>
    <name evidence="6" type="ORF">U732_3696</name>
</gene>
<evidence type="ECO:0000256" key="1">
    <source>
        <dbReference type="ARBA" id="ARBA00001933"/>
    </source>
</evidence>
<evidence type="ECO:0000259" key="5">
    <source>
        <dbReference type="Pfam" id="PF00291"/>
    </source>
</evidence>
<evidence type="ECO:0000313" key="7">
    <source>
        <dbReference type="Proteomes" id="UP000031366"/>
    </source>
</evidence>
<name>A0A0C1U845_9CLOT</name>
<dbReference type="RefSeq" id="WP_039630952.1">
    <property type="nucleotide sequence ID" value="NZ_AYSO01000013.1"/>
</dbReference>
<feature type="modified residue" description="N6-(pyridoxal phosphate)lysine" evidence="4">
    <location>
        <position position="47"/>
    </location>
</feature>
<dbReference type="InterPro" id="IPR027278">
    <property type="entry name" value="ACCD_DCysDesulf"/>
</dbReference>
<dbReference type="GO" id="GO:1901605">
    <property type="term" value="P:alpha-amino acid metabolic process"/>
    <property type="evidence" value="ECO:0007669"/>
    <property type="project" value="UniProtKB-ARBA"/>
</dbReference>
<dbReference type="GO" id="GO:0019148">
    <property type="term" value="F:D-cysteine desulfhydrase activity"/>
    <property type="evidence" value="ECO:0007669"/>
    <property type="project" value="TreeGrafter"/>
</dbReference>
<dbReference type="Gene3D" id="3.40.50.1100">
    <property type="match status" value="2"/>
</dbReference>
<protein>
    <submittedName>
        <fullName evidence="6">Pyridoxal-phosphate dependent enzyme family protein</fullName>
    </submittedName>
</protein>
<dbReference type="PIRSF" id="PIRSF006278">
    <property type="entry name" value="ACCD_DCysDesulf"/>
    <property type="match status" value="1"/>
</dbReference>
<feature type="domain" description="Tryptophan synthase beta chain-like PALP" evidence="5">
    <location>
        <begin position="9"/>
        <end position="316"/>
    </location>
</feature>
<dbReference type="InterPro" id="IPR001926">
    <property type="entry name" value="TrpB-like_PALP"/>
</dbReference>
<sequence length="342" mass="38121">MLLGYEKVSFLNSPTPLEYLENISKELGVEFYIKRDDLTNLGMGGNKLRKLEYILHEAQKNGATRLLTIGGVQTNHGRLTAAVATKYGLKCTIAMIGDYPGELSANLLLDRIMGADIVVKNNDGRAEPEQYDDLVKKLMKEYEEQGEKVYYIPMGGSDDVGFLGYYECAMELTEQANAMGIGDARVFAATGSIGTFMGLYCGLKNEKSTLNCTGIAITPFGEYKKGCLLKLFREVKEKYGLNITAELADFDIERGYVRDGYNMPSKEVREAIYLMARKEAILLDPCYTGKCFAGMLDMIREGKITPGEKIILIHTGGTLALYTKHHRIEFEKELIEGVKILE</sequence>
<dbReference type="PANTHER" id="PTHR43780">
    <property type="entry name" value="1-AMINOCYCLOPROPANE-1-CARBOXYLATE DEAMINASE-RELATED"/>
    <property type="match status" value="1"/>
</dbReference>
<comment type="cofactor">
    <cofactor evidence="1">
        <name>pyridoxal 5'-phosphate</name>
        <dbReference type="ChEBI" id="CHEBI:597326"/>
    </cofactor>
</comment>
<reference evidence="6 7" key="1">
    <citation type="journal article" date="2015" name="Infect. Genet. Evol.">
        <title>Genomic sequences of six botulinum neurotoxin-producing strains representing three clostridial species illustrate the mobility and diversity of botulinum neurotoxin genes.</title>
        <authorList>
            <person name="Smith T.J."/>
            <person name="Hill K.K."/>
            <person name="Xie G."/>
            <person name="Foley B.T."/>
            <person name="Williamson C.H."/>
            <person name="Foster J.T."/>
            <person name="Johnson S.L."/>
            <person name="Chertkov O."/>
            <person name="Teshima H."/>
            <person name="Gibbons H.S."/>
            <person name="Johnsky L.A."/>
            <person name="Karavis M.A."/>
            <person name="Smith L.A."/>
        </authorList>
    </citation>
    <scope>NUCLEOTIDE SEQUENCE [LARGE SCALE GENOMIC DNA]</scope>
    <source>
        <strain evidence="6 7">CDC 2741</strain>
    </source>
</reference>
<keyword evidence="3 4" id="KW-0663">Pyridoxal phosphate</keyword>
<comment type="caution">
    <text evidence="6">The sequence shown here is derived from an EMBL/GenBank/DDBJ whole genome shotgun (WGS) entry which is preliminary data.</text>
</comment>
<dbReference type="Pfam" id="PF00291">
    <property type="entry name" value="PALP"/>
    <property type="match status" value="1"/>
</dbReference>
<dbReference type="PANTHER" id="PTHR43780:SF2">
    <property type="entry name" value="1-AMINOCYCLOPROPANE-1-CARBOXYLATE DEAMINASE-RELATED"/>
    <property type="match status" value="1"/>
</dbReference>
<dbReference type="STRING" id="29341.RSJ17_17485"/>
<organism evidence="6 7">
    <name type="scientific">Clostridium argentinense CDC 2741</name>
    <dbReference type="NCBI Taxonomy" id="1418104"/>
    <lineage>
        <taxon>Bacteria</taxon>
        <taxon>Bacillati</taxon>
        <taxon>Bacillota</taxon>
        <taxon>Clostridia</taxon>
        <taxon>Eubacteriales</taxon>
        <taxon>Clostridiaceae</taxon>
        <taxon>Clostridium</taxon>
    </lineage>
</organism>
<comment type="similarity">
    <text evidence="2">Belongs to the ACC deaminase/D-cysteine desulfhydrase family.</text>
</comment>
<keyword evidence="7" id="KW-1185">Reference proteome</keyword>
<dbReference type="InterPro" id="IPR036052">
    <property type="entry name" value="TrpB-like_PALP_sf"/>
</dbReference>
<accession>A0A0C1U845</accession>